<dbReference type="GO" id="GO:0006487">
    <property type="term" value="P:protein N-linked glycosylation"/>
    <property type="evidence" value="ECO:0007669"/>
    <property type="project" value="TreeGrafter"/>
</dbReference>
<feature type="domain" description="GT23" evidence="5">
    <location>
        <begin position="141"/>
        <end position="261"/>
    </location>
</feature>
<keyword evidence="7" id="KW-1185">Reference proteome</keyword>
<dbReference type="OrthoDB" id="2014825at2759"/>
<gene>
    <name evidence="6" type="primary">Acey_s0201.g1732</name>
    <name evidence="6" type="ORF">Y032_0201g1732</name>
</gene>
<dbReference type="EMBL" id="JARK01001537">
    <property type="protein sequence ID" value="EYB91841.1"/>
    <property type="molecule type" value="Genomic_DNA"/>
</dbReference>
<evidence type="ECO:0000256" key="2">
    <source>
        <dbReference type="ARBA" id="ARBA00022679"/>
    </source>
</evidence>
<evidence type="ECO:0000256" key="3">
    <source>
        <dbReference type="PROSITE-ProRule" id="PRU00992"/>
    </source>
</evidence>
<comment type="caution">
    <text evidence="3">Lacks conserved residue(s) required for the propagation of feature annotation.</text>
</comment>
<feature type="compositionally biased region" description="Gly residues" evidence="4">
    <location>
        <begin position="219"/>
        <end position="230"/>
    </location>
</feature>
<accession>A0A016SN76</accession>
<dbReference type="Proteomes" id="UP000024635">
    <property type="component" value="Unassembled WGS sequence"/>
</dbReference>
<name>A0A016SN76_9BILA</name>
<proteinExistence type="inferred from homology"/>
<keyword evidence="1 3" id="KW-0328">Glycosyltransferase</keyword>
<dbReference type="InterPro" id="IPR045573">
    <property type="entry name" value="Fut8_N_cat"/>
</dbReference>
<comment type="similarity">
    <text evidence="3">Belongs to the glycosyltransferase 23 family.</text>
</comment>
<evidence type="ECO:0000313" key="7">
    <source>
        <dbReference type="Proteomes" id="UP000024635"/>
    </source>
</evidence>
<dbReference type="Pfam" id="PF19745">
    <property type="entry name" value="FUT8_N_cat"/>
    <property type="match status" value="1"/>
</dbReference>
<evidence type="ECO:0000259" key="5">
    <source>
        <dbReference type="PROSITE" id="PS51659"/>
    </source>
</evidence>
<protein>
    <recommendedName>
        <fullName evidence="5">GT23 domain-containing protein</fullName>
    </recommendedName>
</protein>
<reference evidence="7" key="1">
    <citation type="journal article" date="2015" name="Nat. Genet.">
        <title>The genome and transcriptome of the zoonotic hookworm Ancylostoma ceylanicum identify infection-specific gene families.</title>
        <authorList>
            <person name="Schwarz E.M."/>
            <person name="Hu Y."/>
            <person name="Antoshechkin I."/>
            <person name="Miller M.M."/>
            <person name="Sternberg P.W."/>
            <person name="Aroian R.V."/>
        </authorList>
    </citation>
    <scope>NUCLEOTIDE SEQUENCE</scope>
    <source>
        <strain evidence="7">HY135</strain>
    </source>
</reference>
<feature type="region of interest" description="Disordered" evidence="4">
    <location>
        <begin position="211"/>
        <end position="231"/>
    </location>
</feature>
<dbReference type="InterPro" id="IPR027350">
    <property type="entry name" value="GT23_dom"/>
</dbReference>
<evidence type="ECO:0000256" key="1">
    <source>
        <dbReference type="ARBA" id="ARBA00022676"/>
    </source>
</evidence>
<dbReference type="PROSITE" id="PS51659">
    <property type="entry name" value="GT23"/>
    <property type="match status" value="1"/>
</dbReference>
<dbReference type="PANTHER" id="PTHR13132:SF29">
    <property type="entry name" value="ALPHA-(1,6)-FUCOSYLTRANSFERASE"/>
    <property type="match status" value="1"/>
</dbReference>
<dbReference type="GO" id="GO:0046921">
    <property type="term" value="F:alpha-(1-&gt;6)-fucosyltransferase activity"/>
    <property type="evidence" value="ECO:0007669"/>
    <property type="project" value="TreeGrafter"/>
</dbReference>
<sequence length="261" mass="29412">MTATDDECVPLQVYVFVSSHHEGFPDFRPQQLAMAAMTIDTKENSKKRDKVWSKYGYDAGEYEVERRKLERGLWEMLVSMSSNDSTWTSKYRVHAANKLVALLATSTKLELIAEQKRSSLRSITDAIQKELNTSQHPGECSNAKFLGCSLPGTCGFGCQVHHLTYCLLVAFASNRVLFIRRGGWGYHREGWTGAFRFPNTCELPEEEVDWPMNEDESEGGGNSAVSGGGNTETPFSDQKFFYLKSITFSLYRCASILMVHE</sequence>
<evidence type="ECO:0000256" key="4">
    <source>
        <dbReference type="SAM" id="MobiDB-lite"/>
    </source>
</evidence>
<keyword evidence="2 3" id="KW-0808">Transferase</keyword>
<dbReference type="AlphaFoldDB" id="A0A016SN76"/>
<dbReference type="STRING" id="53326.A0A016SN76"/>
<evidence type="ECO:0000313" key="6">
    <source>
        <dbReference type="EMBL" id="EYB91841.1"/>
    </source>
</evidence>
<organism evidence="6 7">
    <name type="scientific">Ancylostoma ceylanicum</name>
    <dbReference type="NCBI Taxonomy" id="53326"/>
    <lineage>
        <taxon>Eukaryota</taxon>
        <taxon>Metazoa</taxon>
        <taxon>Ecdysozoa</taxon>
        <taxon>Nematoda</taxon>
        <taxon>Chromadorea</taxon>
        <taxon>Rhabditida</taxon>
        <taxon>Rhabditina</taxon>
        <taxon>Rhabditomorpha</taxon>
        <taxon>Strongyloidea</taxon>
        <taxon>Ancylostomatidae</taxon>
        <taxon>Ancylostomatinae</taxon>
        <taxon>Ancylostoma</taxon>
    </lineage>
</organism>
<dbReference type="PANTHER" id="PTHR13132">
    <property type="entry name" value="ALPHA- 1,6 -FUCOSYLTRANSFERASE"/>
    <property type="match status" value="1"/>
</dbReference>
<comment type="caution">
    <text evidence="6">The sequence shown here is derived from an EMBL/GenBank/DDBJ whole genome shotgun (WGS) entry which is preliminary data.</text>
</comment>